<feature type="region of interest" description="Disordered" evidence="1">
    <location>
        <begin position="148"/>
        <end position="171"/>
    </location>
</feature>
<gene>
    <name evidence="4" type="ORF">PTSG_13039</name>
</gene>
<dbReference type="OrthoDB" id="7617291at2759"/>
<evidence type="ECO:0000313" key="4">
    <source>
        <dbReference type="EMBL" id="EGD79561.1"/>
    </source>
</evidence>
<dbReference type="InterPro" id="IPR043502">
    <property type="entry name" value="DNA/RNA_pol_sf"/>
</dbReference>
<evidence type="ECO:0000256" key="1">
    <source>
        <dbReference type="SAM" id="MobiDB-lite"/>
    </source>
</evidence>
<dbReference type="GeneID" id="16069334"/>
<proteinExistence type="predicted"/>
<feature type="region of interest" description="Disordered" evidence="1">
    <location>
        <begin position="121"/>
        <end position="140"/>
    </location>
</feature>
<organism evidence="5">
    <name type="scientific">Salpingoeca rosetta (strain ATCC 50818 / BSB-021)</name>
    <dbReference type="NCBI Taxonomy" id="946362"/>
    <lineage>
        <taxon>Eukaryota</taxon>
        <taxon>Choanoflagellata</taxon>
        <taxon>Craspedida</taxon>
        <taxon>Salpingoecidae</taxon>
        <taxon>Salpingoeca</taxon>
    </lineage>
</organism>
<dbReference type="RefSeq" id="XP_004988789.1">
    <property type="nucleotide sequence ID" value="XM_004988732.1"/>
</dbReference>
<feature type="domain" description="Retroviral polymerase SH3-like" evidence="3">
    <location>
        <begin position="50"/>
        <end position="109"/>
    </location>
</feature>
<dbReference type="eggNOG" id="KOG0017">
    <property type="taxonomic scope" value="Eukaryota"/>
</dbReference>
<dbReference type="SUPFAM" id="SSF56672">
    <property type="entry name" value="DNA/RNA polymerases"/>
    <property type="match status" value="1"/>
</dbReference>
<protein>
    <submittedName>
        <fullName evidence="4">Uncharacterized protein</fullName>
    </submittedName>
</protein>
<keyword evidence="5" id="KW-1185">Reference proteome</keyword>
<dbReference type="OMA" id="LATHNCW"/>
<evidence type="ECO:0000259" key="2">
    <source>
        <dbReference type="Pfam" id="PF07727"/>
    </source>
</evidence>
<evidence type="ECO:0000259" key="3">
    <source>
        <dbReference type="Pfam" id="PF25597"/>
    </source>
</evidence>
<dbReference type="STRING" id="946362.F2UPK6"/>
<dbReference type="AlphaFoldDB" id="F2UPK6"/>
<dbReference type="InParanoid" id="F2UPK6"/>
<dbReference type="Pfam" id="PF07727">
    <property type="entry name" value="RVT_2"/>
    <property type="match status" value="1"/>
</dbReference>
<name>F2UPK6_SALR5</name>
<feature type="domain" description="Reverse transcriptase Ty1/copia-type" evidence="2">
    <location>
        <begin position="197"/>
        <end position="355"/>
    </location>
</feature>
<dbReference type="Pfam" id="PF25597">
    <property type="entry name" value="SH3_retrovirus"/>
    <property type="match status" value="1"/>
</dbReference>
<evidence type="ECO:0000313" key="5">
    <source>
        <dbReference type="Proteomes" id="UP000007799"/>
    </source>
</evidence>
<sequence>MSDEYWGMAFKHATTIHNVSPTQALGGEAPFTILCGRPFDVNQLKVFGAKAYVHVPKASRHKLGKRARTGIYVGFDHESQSHQVWVPQTKQMVNTIHVKFNEVQTNDITQSLEAARETRRYTELTPTVSEENALHAASDKQSRICASAAGENATNTSSAQTPHDGDAPDVDTALQSDEKEQWLAAITEEASALEANHVYEVVRADQIPKGAKLLPSKFVLKRKRDQNGTVQRYKARLVAKGYSQKHGIDYQETFAPTTSKTALRTMLAMSAVEGMYMLQLDIVTAFLYAEIDMDHVYVKPPHIMGLFNRDEVLHLRKALYGLKQAPRLWNTKLDRWLKDSGFTQAKSEQCIYKRVHMIKTTKCGWRST</sequence>
<reference evidence="4" key="1">
    <citation type="submission" date="2009-08" db="EMBL/GenBank/DDBJ databases">
        <title>Annotation of Salpingoeca rosetta.</title>
        <authorList>
            <consortium name="The Broad Institute Genome Sequencing Platform"/>
            <person name="Russ C."/>
            <person name="Cuomo C."/>
            <person name="Burger G."/>
            <person name="Gray M.W."/>
            <person name="Holland P.W.H."/>
            <person name="King N."/>
            <person name="Lang F.B.F."/>
            <person name="Roger A.J."/>
            <person name="Ruiz-Trillo I."/>
            <person name="Young S.K."/>
            <person name="Zeng Q."/>
            <person name="Gargeya S."/>
            <person name="Alvarado L."/>
            <person name="Berlin A."/>
            <person name="Chapman S.B."/>
            <person name="Chen Z."/>
            <person name="Freedman E."/>
            <person name="Gellesch M."/>
            <person name="Goldberg J."/>
            <person name="Griggs A."/>
            <person name="Gujja S."/>
            <person name="Heilman E."/>
            <person name="Heiman D."/>
            <person name="Howarth C."/>
            <person name="Mehta T."/>
            <person name="Neiman D."/>
            <person name="Pearson M."/>
            <person name="Roberts A."/>
            <person name="Saif S."/>
            <person name="Shea T."/>
            <person name="Shenoy N."/>
            <person name="Sisk P."/>
            <person name="Stolte C."/>
            <person name="Sykes S."/>
            <person name="White J."/>
            <person name="Yandava C."/>
            <person name="Haas B."/>
            <person name="Nusbaum C."/>
            <person name="Birren B."/>
        </authorList>
    </citation>
    <scope>NUCLEOTIDE SEQUENCE [LARGE SCALE GENOMIC DNA]</scope>
    <source>
        <strain evidence="4">ATCC 50818</strain>
    </source>
</reference>
<dbReference type="InterPro" id="IPR057670">
    <property type="entry name" value="SH3_retrovirus"/>
</dbReference>
<accession>F2UPK6</accession>
<dbReference type="Proteomes" id="UP000007799">
    <property type="component" value="Unassembled WGS sequence"/>
</dbReference>
<feature type="compositionally biased region" description="Polar residues" evidence="1">
    <location>
        <begin position="152"/>
        <end position="161"/>
    </location>
</feature>
<dbReference type="EMBL" id="GL832987">
    <property type="protein sequence ID" value="EGD79561.1"/>
    <property type="molecule type" value="Genomic_DNA"/>
</dbReference>
<dbReference type="KEGG" id="sre:PTSG_13039"/>
<dbReference type="InterPro" id="IPR013103">
    <property type="entry name" value="RVT_2"/>
</dbReference>